<evidence type="ECO:0000313" key="2">
    <source>
        <dbReference type="EMBL" id="BBF79562.1"/>
    </source>
</evidence>
<evidence type="ECO:0000313" key="3">
    <source>
        <dbReference type="Proteomes" id="UP000278756"/>
    </source>
</evidence>
<dbReference type="PANTHER" id="PTHR47623:SF1">
    <property type="entry name" value="OS09G0287300 PROTEIN"/>
    <property type="match status" value="1"/>
</dbReference>
<dbReference type="InterPro" id="IPR029033">
    <property type="entry name" value="His_PPase_superfam"/>
</dbReference>
<sequence>MMKHLIVMRHGKAEKDSASGEDFERNLMQRGVREAAAVAEALKARGLKPDYALVSAAHRTHQTFEAVKGVLGDIAGEVRDDLFNMGASDLRRLVEAHEEAGDCLLIIGHNPGIQYLVLDYMTEGAASQVDIDRARGSYPTAAATVFTVDVAGRPIFDDLLKPKDLIGGE</sequence>
<organism evidence="2 3">
    <name type="scientific">Asticcacaulis excentricus</name>
    <dbReference type="NCBI Taxonomy" id="78587"/>
    <lineage>
        <taxon>Bacteria</taxon>
        <taxon>Pseudomonadati</taxon>
        <taxon>Pseudomonadota</taxon>
        <taxon>Alphaproteobacteria</taxon>
        <taxon>Caulobacterales</taxon>
        <taxon>Caulobacteraceae</taxon>
        <taxon>Asticcacaulis</taxon>
    </lineage>
</organism>
<reference evidence="3" key="1">
    <citation type="journal article" date="2017" name="Biotechnol. Biofuels">
        <title>Evaluation of environmental bacterial communities as a factor affecting the growth of duckweed Lemna minor.</title>
        <authorList>
            <person name="Ishizawa H."/>
            <person name="Kuroda M."/>
            <person name="Morikawa M."/>
            <person name="Ike M."/>
        </authorList>
    </citation>
    <scope>NUCLEOTIDE SEQUENCE [LARGE SCALE GENOMIC DNA]</scope>
    <source>
        <strain evidence="3">M6</strain>
    </source>
</reference>
<gene>
    <name evidence="2" type="ORF">EM6_0130</name>
</gene>
<accession>A0A3G9FWR9</accession>
<dbReference type="OrthoDB" id="9810154at2"/>
<dbReference type="Proteomes" id="UP000278756">
    <property type="component" value="Chromosome 1"/>
</dbReference>
<reference evidence="3" key="2">
    <citation type="journal article" date="2017" name="Plant Physiol. Biochem.">
        <title>Differential oxidative and antioxidative response of duckweed Lemna minor toward plant growth promoting/inhibiting bacteria.</title>
        <authorList>
            <person name="Ishizawa H."/>
            <person name="Kuroda M."/>
            <person name="Morikawa M."/>
            <person name="Ike M."/>
        </authorList>
    </citation>
    <scope>NUCLEOTIDE SEQUENCE [LARGE SCALE GENOMIC DNA]</scope>
    <source>
        <strain evidence="3">M6</strain>
    </source>
</reference>
<dbReference type="Pfam" id="PF00300">
    <property type="entry name" value="His_Phos_1"/>
    <property type="match status" value="1"/>
</dbReference>
<dbReference type="CDD" id="cd07040">
    <property type="entry name" value="HP"/>
    <property type="match status" value="1"/>
</dbReference>
<dbReference type="AlphaFoldDB" id="A0A3G9FWR9"/>
<dbReference type="EMBL" id="AP018827">
    <property type="protein sequence ID" value="BBF79562.1"/>
    <property type="molecule type" value="Genomic_DNA"/>
</dbReference>
<name>A0A3G9FWR9_9CAUL</name>
<dbReference type="PANTHER" id="PTHR47623">
    <property type="entry name" value="OS09G0287300 PROTEIN"/>
    <property type="match status" value="1"/>
</dbReference>
<dbReference type="SUPFAM" id="SSF53254">
    <property type="entry name" value="Phosphoglycerate mutase-like"/>
    <property type="match status" value="1"/>
</dbReference>
<dbReference type="RefSeq" id="WP_126419560.1">
    <property type="nucleotide sequence ID" value="NZ_AP018827.1"/>
</dbReference>
<evidence type="ECO:0000256" key="1">
    <source>
        <dbReference type="PIRSR" id="PIRSR613078-2"/>
    </source>
</evidence>
<protein>
    <submittedName>
        <fullName evidence="2">Phosphohistidine phosphatase SixA</fullName>
    </submittedName>
</protein>
<feature type="binding site" evidence="1">
    <location>
        <position position="59"/>
    </location>
    <ligand>
        <name>substrate</name>
    </ligand>
</feature>
<dbReference type="Gene3D" id="3.40.50.1240">
    <property type="entry name" value="Phosphoglycerate mutase-like"/>
    <property type="match status" value="1"/>
</dbReference>
<dbReference type="InterPro" id="IPR013078">
    <property type="entry name" value="His_Pase_superF_clade-1"/>
</dbReference>
<proteinExistence type="predicted"/>